<organism evidence="4 5">
    <name type="scientific">Actinoplanes oblitus</name>
    <dbReference type="NCBI Taxonomy" id="3040509"/>
    <lineage>
        <taxon>Bacteria</taxon>
        <taxon>Bacillati</taxon>
        <taxon>Actinomycetota</taxon>
        <taxon>Actinomycetes</taxon>
        <taxon>Micromonosporales</taxon>
        <taxon>Micromonosporaceae</taxon>
        <taxon>Actinoplanes</taxon>
    </lineage>
</organism>
<dbReference type="SUPFAM" id="SSF69318">
    <property type="entry name" value="Integrin alpha N-terminal domain"/>
    <property type="match status" value="1"/>
</dbReference>
<evidence type="ECO:0000313" key="4">
    <source>
        <dbReference type="EMBL" id="WIM96181.1"/>
    </source>
</evidence>
<dbReference type="InterPro" id="IPR043504">
    <property type="entry name" value="Peptidase_S1_PA_chymotrypsin"/>
</dbReference>
<dbReference type="SMART" id="SM00020">
    <property type="entry name" value="Tryp_SPc"/>
    <property type="match status" value="1"/>
</dbReference>
<gene>
    <name evidence="4" type="ORF">ACTOB_008349</name>
</gene>
<feature type="chain" id="PRO_5045387502" evidence="2">
    <location>
        <begin position="28"/>
        <end position="649"/>
    </location>
</feature>
<feature type="signal peptide" evidence="2">
    <location>
        <begin position="1"/>
        <end position="27"/>
    </location>
</feature>
<reference evidence="4 5" key="1">
    <citation type="submission" date="2023-06" db="EMBL/GenBank/DDBJ databases">
        <authorList>
            <person name="Yushchuk O."/>
            <person name="Binda E."/>
            <person name="Ruckert-Reed C."/>
            <person name="Fedorenko V."/>
            <person name="Kalinowski J."/>
            <person name="Marinelli F."/>
        </authorList>
    </citation>
    <scope>NUCLEOTIDE SEQUENCE [LARGE SCALE GENOMIC DNA]</scope>
    <source>
        <strain evidence="4 5">NRRL 3884</strain>
    </source>
</reference>
<evidence type="ECO:0000256" key="1">
    <source>
        <dbReference type="ARBA" id="ARBA00022729"/>
    </source>
</evidence>
<dbReference type="Pfam" id="PF00089">
    <property type="entry name" value="Trypsin"/>
    <property type="match status" value="1"/>
</dbReference>
<dbReference type="InterPro" id="IPR028994">
    <property type="entry name" value="Integrin_alpha_N"/>
</dbReference>
<evidence type="ECO:0000256" key="2">
    <source>
        <dbReference type="SAM" id="SignalP"/>
    </source>
</evidence>
<keyword evidence="5" id="KW-1185">Reference proteome</keyword>
<dbReference type="RefSeq" id="WP_284917475.1">
    <property type="nucleotide sequence ID" value="NZ_CP126980.1"/>
</dbReference>
<dbReference type="InterPro" id="IPR009003">
    <property type="entry name" value="Peptidase_S1_PA"/>
</dbReference>
<dbReference type="InterPro" id="IPR013517">
    <property type="entry name" value="FG-GAP"/>
</dbReference>
<feature type="domain" description="Peptidase S1" evidence="3">
    <location>
        <begin position="140"/>
        <end position="378"/>
    </location>
</feature>
<name>A0ABY8WGI4_9ACTN</name>
<dbReference type="Gene3D" id="2.130.10.130">
    <property type="entry name" value="Integrin alpha, N-terminal"/>
    <property type="match status" value="1"/>
</dbReference>
<dbReference type="Proteomes" id="UP001240150">
    <property type="component" value="Chromosome"/>
</dbReference>
<dbReference type="EMBL" id="CP126980">
    <property type="protein sequence ID" value="WIM96181.1"/>
    <property type="molecule type" value="Genomic_DNA"/>
</dbReference>
<dbReference type="InterPro" id="IPR001254">
    <property type="entry name" value="Trypsin_dom"/>
</dbReference>
<proteinExistence type="predicted"/>
<dbReference type="Gene3D" id="2.40.10.10">
    <property type="entry name" value="Trypsin-like serine proteases"/>
    <property type="match status" value="1"/>
</dbReference>
<sequence>MRVTPRLLMFGLLTSSLLSAAATPATAAPAGNAETPLVEGFEYPLQEAIPGITLSRGNGRIQLVDCANGGAGLLRVRSSVREEEFCFDVKGPGGYLALELRQTYQLRGDDQNHVEATVTVNNVEQPEVTVPDRSWVTLPVKAGDGGNTLVELRSKDEAPANNAAPAGPVPFAAKVNVGDPADGGRSCSAVLVHPSWVMTTKQCLAGALTPEGALQRATTVTVGRADVSGSGPGYVGSAGAVVQHPDRDVVLVRARFEAGVKPVTVPDAPVGLDGTLEAVGFGRTASTWVPDQAHSTDVTVTPATDTTLQVAGTAPEATFCQGDAGGPVLRRTGDRVDVVALLDAGGQKGCLAAAADATAGAVATRVDGLGDWVRRSISEVSLLGVHGVDGGRFTERDGLIGVSELSGKLWLYPGSPTPGVLDMPIMMGTGGWNGMAEVTVGDFTGDGKDDVAAVEKSTGKLWMYPGVAGPALGSRVLMGSGGWNGMAELIAGDFTGDGKDDVAAVEKSTGKLWLYPRTGSAVLGSRVVMGTGGWNGMKHLTAGDYNGDGRADVVAVETSSGKLWLYPRTTASGVLGARVLKGSGGWNDAWEIAPGDFNYDGHADLYVELHHSLPSGQIGSPPLPQSLLYPGPNLSGPVTLRMLPSNVDN</sequence>
<accession>A0ABY8WGI4</accession>
<dbReference type="SUPFAM" id="SSF50494">
    <property type="entry name" value="Trypsin-like serine proteases"/>
    <property type="match status" value="1"/>
</dbReference>
<dbReference type="PROSITE" id="PS50240">
    <property type="entry name" value="TRYPSIN_DOM"/>
    <property type="match status" value="1"/>
</dbReference>
<dbReference type="Gene3D" id="2.40.128.340">
    <property type="match status" value="1"/>
</dbReference>
<dbReference type="Pfam" id="PF13517">
    <property type="entry name" value="FG-GAP_3"/>
    <property type="match status" value="1"/>
</dbReference>
<dbReference type="PANTHER" id="PTHR44103:SF1">
    <property type="entry name" value="PROPROTEIN CONVERTASE P"/>
    <property type="match status" value="1"/>
</dbReference>
<evidence type="ECO:0000313" key="5">
    <source>
        <dbReference type="Proteomes" id="UP001240150"/>
    </source>
</evidence>
<protein>
    <submittedName>
        <fullName evidence="4">FG-GAP-like repeat-containing protein</fullName>
    </submittedName>
</protein>
<evidence type="ECO:0000259" key="3">
    <source>
        <dbReference type="PROSITE" id="PS50240"/>
    </source>
</evidence>
<dbReference type="PANTHER" id="PTHR44103">
    <property type="entry name" value="PROPROTEIN CONVERTASE P"/>
    <property type="match status" value="1"/>
</dbReference>
<keyword evidence="1 2" id="KW-0732">Signal</keyword>